<reference evidence="6" key="1">
    <citation type="journal article" date="2014" name="Int. J. Syst. Evol. Microbiol.">
        <title>Complete genome sequence of Corynebacterium casei LMG S-19264T (=DSM 44701T), isolated from a smear-ripened cheese.</title>
        <authorList>
            <consortium name="US DOE Joint Genome Institute (JGI-PGF)"/>
            <person name="Walter F."/>
            <person name="Albersmeier A."/>
            <person name="Kalinowski J."/>
            <person name="Ruckert C."/>
        </authorList>
    </citation>
    <scope>NUCLEOTIDE SEQUENCE</scope>
    <source>
        <strain evidence="6">JCM 13064</strain>
    </source>
</reference>
<dbReference type="Proteomes" id="UP000645217">
    <property type="component" value="Unassembled WGS sequence"/>
</dbReference>
<evidence type="ECO:0000259" key="5">
    <source>
        <dbReference type="PROSITE" id="PS50977"/>
    </source>
</evidence>
<dbReference type="PANTHER" id="PTHR30055:SF234">
    <property type="entry name" value="HTH-TYPE TRANSCRIPTIONAL REGULATOR BETI"/>
    <property type="match status" value="1"/>
</dbReference>
<dbReference type="PROSITE" id="PS50977">
    <property type="entry name" value="HTH_TETR_2"/>
    <property type="match status" value="1"/>
</dbReference>
<dbReference type="Pfam" id="PF00440">
    <property type="entry name" value="TetR_N"/>
    <property type="match status" value="1"/>
</dbReference>
<keyword evidence="1" id="KW-0805">Transcription regulation</keyword>
<sequence length="203" mass="22963">MSSPAHTEQRHLGLRERKKAKTRRTIQEHALRLFTEQGYENTTVEQIAEAAEISPSTFFRYFPTKEDTVIQDEYDPMIAEAFLAQPATLTPLAAMRAAVRQVFGRIMPQDEQTILQRSRLIWSIPSLRARQVDGQVAAMTMLREVMTQRTGRSPDDFHLRVLAGAIAGAWIAAIETWIESDGEESLADLMDRVLVLLEEGLPL</sequence>
<evidence type="ECO:0000256" key="3">
    <source>
        <dbReference type="ARBA" id="ARBA00023163"/>
    </source>
</evidence>
<keyword evidence="7" id="KW-1185">Reference proteome</keyword>
<dbReference type="Gene3D" id="1.10.10.60">
    <property type="entry name" value="Homeodomain-like"/>
    <property type="match status" value="1"/>
</dbReference>
<feature type="domain" description="HTH tetR-type" evidence="5">
    <location>
        <begin position="20"/>
        <end position="80"/>
    </location>
</feature>
<dbReference type="InterPro" id="IPR041347">
    <property type="entry name" value="MftR_C"/>
</dbReference>
<protein>
    <submittedName>
        <fullName evidence="6">TetR family transcriptional regulator</fullName>
    </submittedName>
</protein>
<keyword evidence="3" id="KW-0804">Transcription</keyword>
<evidence type="ECO:0000256" key="4">
    <source>
        <dbReference type="PROSITE-ProRule" id="PRU00335"/>
    </source>
</evidence>
<dbReference type="Gene3D" id="1.10.357.10">
    <property type="entry name" value="Tetracycline Repressor, domain 2"/>
    <property type="match status" value="1"/>
</dbReference>
<name>A0A917VED2_9ACTN</name>
<dbReference type="InterPro" id="IPR009057">
    <property type="entry name" value="Homeodomain-like_sf"/>
</dbReference>
<dbReference type="PRINTS" id="PR00455">
    <property type="entry name" value="HTHTETR"/>
</dbReference>
<dbReference type="PANTHER" id="PTHR30055">
    <property type="entry name" value="HTH-TYPE TRANSCRIPTIONAL REGULATOR RUTR"/>
    <property type="match status" value="1"/>
</dbReference>
<evidence type="ECO:0000256" key="1">
    <source>
        <dbReference type="ARBA" id="ARBA00023015"/>
    </source>
</evidence>
<accession>A0A917VED2</accession>
<dbReference type="EMBL" id="BMNT01000004">
    <property type="protein sequence ID" value="GGK68778.1"/>
    <property type="molecule type" value="Genomic_DNA"/>
</dbReference>
<evidence type="ECO:0000313" key="6">
    <source>
        <dbReference type="EMBL" id="GGK68778.1"/>
    </source>
</evidence>
<dbReference type="GO" id="GO:0000976">
    <property type="term" value="F:transcription cis-regulatory region binding"/>
    <property type="evidence" value="ECO:0007669"/>
    <property type="project" value="TreeGrafter"/>
</dbReference>
<dbReference type="SUPFAM" id="SSF46689">
    <property type="entry name" value="Homeodomain-like"/>
    <property type="match status" value="1"/>
</dbReference>
<keyword evidence="2 4" id="KW-0238">DNA-binding</keyword>
<feature type="DNA-binding region" description="H-T-H motif" evidence="4">
    <location>
        <begin position="43"/>
        <end position="62"/>
    </location>
</feature>
<dbReference type="AlphaFoldDB" id="A0A917VED2"/>
<comment type="caution">
    <text evidence="6">The sequence shown here is derived from an EMBL/GenBank/DDBJ whole genome shotgun (WGS) entry which is preliminary data.</text>
</comment>
<dbReference type="RefSeq" id="WP_189161703.1">
    <property type="nucleotide sequence ID" value="NZ_BMNT01000004.1"/>
</dbReference>
<proteinExistence type="predicted"/>
<evidence type="ECO:0000256" key="2">
    <source>
        <dbReference type="ARBA" id="ARBA00023125"/>
    </source>
</evidence>
<dbReference type="GO" id="GO:0003700">
    <property type="term" value="F:DNA-binding transcription factor activity"/>
    <property type="evidence" value="ECO:0007669"/>
    <property type="project" value="TreeGrafter"/>
</dbReference>
<reference evidence="6" key="2">
    <citation type="submission" date="2020-09" db="EMBL/GenBank/DDBJ databases">
        <authorList>
            <person name="Sun Q."/>
            <person name="Ohkuma M."/>
        </authorList>
    </citation>
    <scope>NUCLEOTIDE SEQUENCE</scope>
    <source>
        <strain evidence="6">JCM 13064</strain>
    </source>
</reference>
<organism evidence="6 7">
    <name type="scientific">Sphaerisporangium melleum</name>
    <dbReference type="NCBI Taxonomy" id="321316"/>
    <lineage>
        <taxon>Bacteria</taxon>
        <taxon>Bacillati</taxon>
        <taxon>Actinomycetota</taxon>
        <taxon>Actinomycetes</taxon>
        <taxon>Streptosporangiales</taxon>
        <taxon>Streptosporangiaceae</taxon>
        <taxon>Sphaerisporangium</taxon>
    </lineage>
</organism>
<dbReference type="InterPro" id="IPR001647">
    <property type="entry name" value="HTH_TetR"/>
</dbReference>
<gene>
    <name evidence="6" type="ORF">GCM10007964_09690</name>
</gene>
<evidence type="ECO:0000313" key="7">
    <source>
        <dbReference type="Proteomes" id="UP000645217"/>
    </source>
</evidence>
<dbReference type="InterPro" id="IPR050109">
    <property type="entry name" value="HTH-type_TetR-like_transc_reg"/>
</dbReference>
<dbReference type="Pfam" id="PF17754">
    <property type="entry name" value="TetR_C_14"/>
    <property type="match status" value="1"/>
</dbReference>